<sequence>MNQIDLAFTPALQQAELIRQRQVSPLELVELYLERIQRLDPQLGSYFTVMAESARSDAKAKTEMLSGSPREASSLPPFFGVPISIKDLNPVAGVCCTYGNPALLNKIAEYDDGIVTRIREAGFVILGKTATSELGSFPYTEPTGFPPTRNPWNLEYTPGGSSGGAAAALAAGLSAIAQGSDGGGSIRGPAACCGLVGIKPSRGRVSHAPAGDRLSGIATNGPIARTVADAAALLDVMSGYVTGDPYWLPDPKPSFLTASKEKIGALRIAFATSIAPLGKADAVCQQAVMQTVKLLEELGHTVEEQCPDFSALIEPFQVVWQSSVAASGIPAEVLQPVNRFLLARTGSAGEYLQAVFLLQMVSRQILAFFDTVDVLVLPVYLHSPIRVGEWANLSPEETFQKIIHWIAPCPPTNATGQPAIAIPVGFDDNGLPMSVQLIGKPAAEATLISLAAQLEAVLPQVSHPPAFAT</sequence>
<dbReference type="PANTHER" id="PTHR11895:SF7">
    <property type="entry name" value="GLUTAMYL-TRNA(GLN) AMIDOTRANSFERASE SUBUNIT A, MITOCHONDRIAL"/>
    <property type="match status" value="1"/>
</dbReference>
<name>A0ABT3AVI4_9CYAN</name>
<dbReference type="InterPro" id="IPR036928">
    <property type="entry name" value="AS_sf"/>
</dbReference>
<proteinExistence type="inferred from homology"/>
<gene>
    <name evidence="3" type="ORF">OGM63_06370</name>
</gene>
<evidence type="ECO:0000259" key="2">
    <source>
        <dbReference type="Pfam" id="PF01425"/>
    </source>
</evidence>
<dbReference type="Proteomes" id="UP001526143">
    <property type="component" value="Unassembled WGS sequence"/>
</dbReference>
<feature type="domain" description="Amidase" evidence="2">
    <location>
        <begin position="27"/>
        <end position="447"/>
    </location>
</feature>
<protein>
    <submittedName>
        <fullName evidence="3">Amidase</fullName>
    </submittedName>
</protein>
<dbReference type="InterPro" id="IPR023631">
    <property type="entry name" value="Amidase_dom"/>
</dbReference>
<dbReference type="Pfam" id="PF01425">
    <property type="entry name" value="Amidase"/>
    <property type="match status" value="1"/>
</dbReference>
<dbReference type="PANTHER" id="PTHR11895">
    <property type="entry name" value="TRANSAMIDASE"/>
    <property type="match status" value="1"/>
</dbReference>
<evidence type="ECO:0000313" key="4">
    <source>
        <dbReference type="Proteomes" id="UP001526143"/>
    </source>
</evidence>
<dbReference type="EMBL" id="JAOWRF010000096">
    <property type="protein sequence ID" value="MCV3213152.1"/>
    <property type="molecule type" value="Genomic_DNA"/>
</dbReference>
<dbReference type="SUPFAM" id="SSF75304">
    <property type="entry name" value="Amidase signature (AS) enzymes"/>
    <property type="match status" value="1"/>
</dbReference>
<keyword evidence="4" id="KW-1185">Reference proteome</keyword>
<comment type="similarity">
    <text evidence="1">Belongs to the amidase family.</text>
</comment>
<evidence type="ECO:0000256" key="1">
    <source>
        <dbReference type="ARBA" id="ARBA00009199"/>
    </source>
</evidence>
<dbReference type="PROSITE" id="PS00571">
    <property type="entry name" value="AMIDASES"/>
    <property type="match status" value="1"/>
</dbReference>
<accession>A0ABT3AVI4</accession>
<dbReference type="Gene3D" id="3.90.1300.10">
    <property type="entry name" value="Amidase signature (AS) domain"/>
    <property type="match status" value="1"/>
</dbReference>
<reference evidence="3 4" key="1">
    <citation type="submission" date="2022-10" db="EMBL/GenBank/DDBJ databases">
        <title>Identification of biosynthetic pathway for the production of the potent trypsin inhibitor radiosumin.</title>
        <authorList>
            <person name="Fewer D.P."/>
            <person name="Delbaje E."/>
            <person name="Ouyang X."/>
            <person name="Agostino P.D."/>
            <person name="Wahlsten M."/>
            <person name="Jokela J."/>
            <person name="Permi P."/>
            <person name="Haapaniemi E."/>
            <person name="Koistinen H."/>
        </authorList>
    </citation>
    <scope>NUCLEOTIDE SEQUENCE [LARGE SCALE GENOMIC DNA]</scope>
    <source>
        <strain evidence="3 4">NIES-515</strain>
    </source>
</reference>
<evidence type="ECO:0000313" key="3">
    <source>
        <dbReference type="EMBL" id="MCV3213152.1"/>
    </source>
</evidence>
<dbReference type="RefSeq" id="WP_263744658.1">
    <property type="nucleotide sequence ID" value="NZ_JAOWRF010000096.1"/>
</dbReference>
<dbReference type="InterPro" id="IPR020556">
    <property type="entry name" value="Amidase_CS"/>
</dbReference>
<dbReference type="InterPro" id="IPR000120">
    <property type="entry name" value="Amidase"/>
</dbReference>
<comment type="caution">
    <text evidence="3">The sequence shown here is derived from an EMBL/GenBank/DDBJ whole genome shotgun (WGS) entry which is preliminary data.</text>
</comment>
<organism evidence="3 4">
    <name type="scientific">Plectonema radiosum NIES-515</name>
    <dbReference type="NCBI Taxonomy" id="2986073"/>
    <lineage>
        <taxon>Bacteria</taxon>
        <taxon>Bacillati</taxon>
        <taxon>Cyanobacteriota</taxon>
        <taxon>Cyanophyceae</taxon>
        <taxon>Oscillatoriophycideae</taxon>
        <taxon>Oscillatoriales</taxon>
        <taxon>Microcoleaceae</taxon>
        <taxon>Plectonema</taxon>
    </lineage>
</organism>